<evidence type="ECO:0008006" key="4">
    <source>
        <dbReference type="Google" id="ProtNLM"/>
    </source>
</evidence>
<sequence>MINKVCFRLSCIAFLIGGIALTSQVQADSFFGGGDKDASVKVTHGGELKGKSTFAIGAFRVAFVTEDAANAASHGLFGSSAAKISGELVGVNHTLMQKIADEIYVEFLKQASAKGYAVIESSALMKTAAAYAALSPSENFTVGRLGTFVIPTGQRSVALAADDRAKEDKGTAGFAARFNIISDQVAKSPAYEAFPIAAKQTDAAVLGITIVANFANFKGSGSFGGSKASLAVGATIDGRNKNEIIPSTSILGWGSGTGACAFCQAQFGLEGQIHSDAFIGTYDSSGSSNNQSGTVTVDPAAYEKNILLVASKAIDLLLTSVAAEK</sequence>
<dbReference type="AlphaFoldDB" id="A0A809RR44"/>
<keyword evidence="3" id="KW-1185">Reference proteome</keyword>
<keyword evidence="1" id="KW-0732">Signal</keyword>
<dbReference type="KEGG" id="sniv:SFSGTM_20390"/>
<evidence type="ECO:0000313" key="2">
    <source>
        <dbReference type="EMBL" id="BBP01331.1"/>
    </source>
</evidence>
<evidence type="ECO:0000313" key="3">
    <source>
        <dbReference type="Proteomes" id="UP000463939"/>
    </source>
</evidence>
<gene>
    <name evidence="2" type="ORF">SFSGTM_20390</name>
</gene>
<feature type="chain" id="PRO_5032580712" description="Lipoprotein" evidence="1">
    <location>
        <begin position="28"/>
        <end position="325"/>
    </location>
</feature>
<organism evidence="2 3">
    <name type="scientific">Sulfuriferula nivalis</name>
    <dbReference type="NCBI Taxonomy" id="2675298"/>
    <lineage>
        <taxon>Bacteria</taxon>
        <taxon>Pseudomonadati</taxon>
        <taxon>Pseudomonadota</taxon>
        <taxon>Betaproteobacteria</taxon>
        <taxon>Nitrosomonadales</taxon>
        <taxon>Sulfuricellaceae</taxon>
        <taxon>Sulfuriferula</taxon>
    </lineage>
</organism>
<name>A0A809RR44_9PROT</name>
<proteinExistence type="predicted"/>
<dbReference type="Proteomes" id="UP000463939">
    <property type="component" value="Chromosome"/>
</dbReference>
<feature type="signal peptide" evidence="1">
    <location>
        <begin position="1"/>
        <end position="27"/>
    </location>
</feature>
<dbReference type="RefSeq" id="WP_162085123.1">
    <property type="nucleotide sequence ID" value="NZ_AP021881.1"/>
</dbReference>
<dbReference type="EMBL" id="AP021881">
    <property type="protein sequence ID" value="BBP01331.1"/>
    <property type="molecule type" value="Genomic_DNA"/>
</dbReference>
<reference evidence="3" key="1">
    <citation type="submission" date="2019-11" db="EMBL/GenBank/DDBJ databases">
        <title>Isolation and characterization of a novel species in the genus Sulfuriferula.</title>
        <authorList>
            <person name="Mochizuki J."/>
            <person name="Kojima H."/>
            <person name="Fukui M."/>
        </authorList>
    </citation>
    <scope>NUCLEOTIDE SEQUENCE [LARGE SCALE GENOMIC DNA]</scope>
    <source>
        <strain evidence="3">SGTM</strain>
    </source>
</reference>
<accession>A0A809RR44</accession>
<protein>
    <recommendedName>
        <fullName evidence="4">Lipoprotein</fullName>
    </recommendedName>
</protein>
<evidence type="ECO:0000256" key="1">
    <source>
        <dbReference type="SAM" id="SignalP"/>
    </source>
</evidence>